<keyword evidence="2" id="KW-1133">Transmembrane helix</keyword>
<dbReference type="InterPro" id="IPR014004">
    <property type="entry name" value="Transpt-assoc_nodulatn_dom_bac"/>
</dbReference>
<evidence type="ECO:0000313" key="5">
    <source>
        <dbReference type="Proteomes" id="UP001606134"/>
    </source>
</evidence>
<feature type="compositionally biased region" description="Basic and acidic residues" evidence="1">
    <location>
        <begin position="73"/>
        <end position="84"/>
    </location>
</feature>
<protein>
    <submittedName>
        <fullName evidence="4">BON domain-containing protein</fullName>
    </submittedName>
</protein>
<dbReference type="Gene3D" id="3.30.1340.30">
    <property type="match status" value="1"/>
</dbReference>
<gene>
    <name evidence="4" type="ORF">ACG04R_19465</name>
</gene>
<feature type="region of interest" description="Disordered" evidence="1">
    <location>
        <begin position="1"/>
        <end position="84"/>
    </location>
</feature>
<evidence type="ECO:0000259" key="3">
    <source>
        <dbReference type="PROSITE" id="PS50914"/>
    </source>
</evidence>
<dbReference type="PROSITE" id="PS50914">
    <property type="entry name" value="BON"/>
    <property type="match status" value="1"/>
</dbReference>
<feature type="compositionally biased region" description="Low complexity" evidence="1">
    <location>
        <begin position="48"/>
        <end position="60"/>
    </location>
</feature>
<evidence type="ECO:0000256" key="1">
    <source>
        <dbReference type="SAM" id="MobiDB-lite"/>
    </source>
</evidence>
<proteinExistence type="predicted"/>
<evidence type="ECO:0000313" key="4">
    <source>
        <dbReference type="EMBL" id="MFG6488874.1"/>
    </source>
</evidence>
<dbReference type="Proteomes" id="UP001606134">
    <property type="component" value="Unassembled WGS sequence"/>
</dbReference>
<sequence>MKFPKSMHAEGWANHIDSTPSDRSATRRVGVAALRSGARPLTNGTHISESLASPPAAAEAPRVDPGPSAARPQHREATLPPQRDHKLGWMVAAGAGAAVIASVALWAANRPMTPSAPPTLATGSVEPPTEVAAATPAPEATPTAPAEEAGTTAAAAPPPAAEPARLGPPVTTVKPAVEPRRLAQADAPAARPDLVARAAPGSGALEPLRPSPALQPPTAVAAAPAMPLESDRPLTIPPGNAPITLPPTAAGPTVSPGTAPQTPPSASPSTPPVAAATPDTSASAAAATPVAPLAQAPLPSPEDSGITLKVRSALAADSTLAAVPIVVSTDHGVVRLEGQAPDAPTRERATVVASSATGVKAVDNRLTLPPAAVVSQASTQNGL</sequence>
<keyword evidence="2" id="KW-0812">Transmembrane</keyword>
<evidence type="ECO:0000256" key="2">
    <source>
        <dbReference type="SAM" id="Phobius"/>
    </source>
</evidence>
<comment type="caution">
    <text evidence="4">The sequence shown here is derived from an EMBL/GenBank/DDBJ whole genome shotgun (WGS) entry which is preliminary data.</text>
</comment>
<accession>A0ABW7HGI8</accession>
<organism evidence="4 5">
    <name type="scientific">Pelomonas candidula</name>
    <dbReference type="NCBI Taxonomy" id="3299025"/>
    <lineage>
        <taxon>Bacteria</taxon>
        <taxon>Pseudomonadati</taxon>
        <taxon>Pseudomonadota</taxon>
        <taxon>Betaproteobacteria</taxon>
        <taxon>Burkholderiales</taxon>
        <taxon>Sphaerotilaceae</taxon>
        <taxon>Roseateles</taxon>
    </lineage>
</organism>
<feature type="compositionally biased region" description="Low complexity" evidence="1">
    <location>
        <begin position="126"/>
        <end position="155"/>
    </location>
</feature>
<feature type="compositionally biased region" description="Low complexity" evidence="1">
    <location>
        <begin position="272"/>
        <end position="288"/>
    </location>
</feature>
<feature type="transmembrane region" description="Helical" evidence="2">
    <location>
        <begin position="87"/>
        <end position="108"/>
    </location>
</feature>
<keyword evidence="5" id="KW-1185">Reference proteome</keyword>
<feature type="domain" description="BON" evidence="3">
    <location>
        <begin position="302"/>
        <end position="370"/>
    </location>
</feature>
<feature type="compositionally biased region" description="Low complexity" evidence="1">
    <location>
        <begin position="216"/>
        <end position="227"/>
    </location>
</feature>
<name>A0ABW7HGI8_9BURK</name>
<dbReference type="EMBL" id="JBIGIC010000010">
    <property type="protein sequence ID" value="MFG6488874.1"/>
    <property type="molecule type" value="Genomic_DNA"/>
</dbReference>
<feature type="compositionally biased region" description="Pro residues" evidence="1">
    <location>
        <begin position="261"/>
        <end position="271"/>
    </location>
</feature>
<dbReference type="InterPro" id="IPR007055">
    <property type="entry name" value="BON_dom"/>
</dbReference>
<feature type="region of interest" description="Disordered" evidence="1">
    <location>
        <begin position="117"/>
        <end position="172"/>
    </location>
</feature>
<reference evidence="4 5" key="1">
    <citation type="submission" date="2024-08" db="EMBL/GenBank/DDBJ databases">
        <authorList>
            <person name="Lu H."/>
        </authorList>
    </citation>
    <scope>NUCLEOTIDE SEQUENCE [LARGE SCALE GENOMIC DNA]</scope>
    <source>
        <strain evidence="4 5">BYS78W</strain>
    </source>
</reference>
<dbReference type="RefSeq" id="WP_394414625.1">
    <property type="nucleotide sequence ID" value="NZ_JBIGIC010000010.1"/>
</dbReference>
<dbReference type="SMART" id="SM00749">
    <property type="entry name" value="BON"/>
    <property type="match status" value="1"/>
</dbReference>
<keyword evidence="2" id="KW-0472">Membrane</keyword>
<dbReference type="Pfam" id="PF04972">
    <property type="entry name" value="BON"/>
    <property type="match status" value="1"/>
</dbReference>
<feature type="region of interest" description="Disordered" evidence="1">
    <location>
        <begin position="201"/>
        <end position="288"/>
    </location>
</feature>